<accession>A0A1Y2SCX1</accession>
<comment type="caution">
    <text evidence="1">The sequence shown here is derived from an EMBL/GenBank/DDBJ whole genome shotgun (WGS) entry which is preliminary data.</text>
</comment>
<keyword evidence="2" id="KW-1185">Reference proteome</keyword>
<reference evidence="1 2" key="1">
    <citation type="submission" date="2016-10" db="EMBL/GenBank/DDBJ databases">
        <title>Systematic genetic and metabolomic analysis of Xenorhabdus and Photorhabdus spp., highlights the requirements for a dual symbiotic and pathogenic life style.</title>
        <authorList>
            <person name="Tobias N.J."/>
            <person name="Wolff H."/>
            <person name="Djahanschiri B."/>
            <person name="Pidot S.J."/>
            <person name="Stinear T.P."/>
            <person name="Ebersberger I."/>
            <person name="Bode H.B."/>
        </authorList>
    </citation>
    <scope>NUCLEOTIDE SEQUENCE [LARGE SCALE GENOMIC DNA]</scope>
    <source>
        <strain evidence="1 2">DSM 22392</strain>
    </source>
</reference>
<dbReference type="AlphaFoldDB" id="A0A1Y2SCX1"/>
<organism evidence="1 2">
    <name type="scientific">Xenorhabdus vietnamensis</name>
    <dbReference type="NCBI Taxonomy" id="351656"/>
    <lineage>
        <taxon>Bacteria</taxon>
        <taxon>Pseudomonadati</taxon>
        <taxon>Pseudomonadota</taxon>
        <taxon>Gammaproteobacteria</taxon>
        <taxon>Enterobacterales</taxon>
        <taxon>Morganellaceae</taxon>
        <taxon>Xenorhabdus</taxon>
    </lineage>
</organism>
<dbReference type="Proteomes" id="UP000194350">
    <property type="component" value="Unassembled WGS sequence"/>
</dbReference>
<protein>
    <submittedName>
        <fullName evidence="1">Uncharacterized protein</fullName>
    </submittedName>
</protein>
<dbReference type="EMBL" id="MUBJ01000010">
    <property type="protein sequence ID" value="OTA16119.1"/>
    <property type="molecule type" value="Genomic_DNA"/>
</dbReference>
<evidence type="ECO:0000313" key="2">
    <source>
        <dbReference type="Proteomes" id="UP000194350"/>
    </source>
</evidence>
<evidence type="ECO:0000313" key="1">
    <source>
        <dbReference type="EMBL" id="OTA16119.1"/>
    </source>
</evidence>
<name>A0A1Y2SCX1_9GAMM</name>
<sequence>MRRAKKLNKCLFNENRYALIFGVNVELCTIVNDVIPVKVITAIMV</sequence>
<gene>
    <name evidence="1" type="ORF">Xvie_02162</name>
</gene>
<proteinExistence type="predicted"/>